<evidence type="ECO:0000259" key="16">
    <source>
        <dbReference type="PROSITE" id="PS50178"/>
    </source>
</evidence>
<evidence type="ECO:0000256" key="3">
    <source>
        <dbReference type="ARBA" id="ARBA00012903"/>
    </source>
</evidence>
<feature type="compositionally biased region" description="Basic and acidic residues" evidence="14">
    <location>
        <begin position="731"/>
        <end position="748"/>
    </location>
</feature>
<feature type="compositionally biased region" description="Acidic residues" evidence="14">
    <location>
        <begin position="720"/>
        <end position="730"/>
    </location>
</feature>
<proteinExistence type="inferred from homology"/>
<keyword evidence="7" id="KW-0862">Zinc</keyword>
<feature type="domain" description="FYVE-type" evidence="16">
    <location>
        <begin position="931"/>
        <end position="1000"/>
    </location>
</feature>
<evidence type="ECO:0000256" key="5">
    <source>
        <dbReference type="ARBA" id="ARBA00022771"/>
    </source>
</evidence>
<dbReference type="GO" id="GO:0016020">
    <property type="term" value="C:membrane"/>
    <property type="evidence" value="ECO:0007669"/>
    <property type="project" value="UniProtKB-SubCell"/>
</dbReference>
<feature type="binding site" evidence="12">
    <location>
        <begin position="418"/>
        <end position="424"/>
    </location>
    <ligand>
        <name>substrate</name>
    </ligand>
</feature>
<evidence type="ECO:0000256" key="10">
    <source>
        <dbReference type="ARBA" id="ARBA00032571"/>
    </source>
</evidence>
<dbReference type="GO" id="GO:0052629">
    <property type="term" value="F:phosphatidylinositol-3,5-bisphosphate 3-phosphatase activity"/>
    <property type="evidence" value="ECO:0007669"/>
    <property type="project" value="UniProtKB-EC"/>
</dbReference>
<keyword evidence="4" id="KW-0479">Metal-binding</keyword>
<evidence type="ECO:0000256" key="1">
    <source>
        <dbReference type="ARBA" id="ARBA00004370"/>
    </source>
</evidence>
<dbReference type="AlphaFoldDB" id="A0A3N0Z5X0"/>
<comment type="similarity">
    <text evidence="2">Belongs to the protein-tyrosine phosphatase family. Non-receptor class myotubularin subfamily.</text>
</comment>
<protein>
    <recommendedName>
        <fullName evidence="3">phosphatidylinositol-3,5-bisphosphate 3-phosphatase</fullName>
        <ecNumber evidence="3">3.1.3.95</ecNumber>
    </recommendedName>
    <alternativeName>
        <fullName evidence="10">Phosphatidylinositol-3,5-bisphosphate 3-phosphatase</fullName>
    </alternativeName>
</protein>
<dbReference type="PANTHER" id="PTHR10807:SF66">
    <property type="entry name" value="MYOTUBULARIN-RELATED PROTEIN 3"/>
    <property type="match status" value="1"/>
</dbReference>
<evidence type="ECO:0000256" key="11">
    <source>
        <dbReference type="PIRSR" id="PIRSR630564-1"/>
    </source>
</evidence>
<dbReference type="GO" id="GO:0004438">
    <property type="term" value="F:phosphatidylinositol-3-phosphate phosphatase activity"/>
    <property type="evidence" value="ECO:0007669"/>
    <property type="project" value="TreeGrafter"/>
</dbReference>
<dbReference type="GO" id="GO:0019903">
    <property type="term" value="F:protein phosphatase binding"/>
    <property type="evidence" value="ECO:0007669"/>
    <property type="project" value="TreeGrafter"/>
</dbReference>
<evidence type="ECO:0000256" key="12">
    <source>
        <dbReference type="PIRSR" id="PIRSR630564-2"/>
    </source>
</evidence>
<evidence type="ECO:0000313" key="18">
    <source>
        <dbReference type="EMBL" id="ROL53869.1"/>
    </source>
</evidence>
<keyword evidence="6" id="KW-0378">Hydrolase</keyword>
<dbReference type="EMBL" id="RJVU01007700">
    <property type="protein sequence ID" value="ROL53869.1"/>
    <property type="molecule type" value="Genomic_DNA"/>
</dbReference>
<sequence length="1024" mass="114430">MVRHLHDVTLLSDLLMTLFIYDVCVVKVEEGQQSLEAHGSPVPEDEQVVFPLLHGECVEHVGRAEESVIALTSYRLHIKLQENAVNVPLQLIESVECRDPTQLHLTCKDCKVIRCNFLSAEQCQDWLRRISAVVRPPARLEQLFAFAFLSCSASVSAEDRELHDGICRAGGHQRRFKRELERMGFDTHSAWRISNINSNYRVCASYPEQIIVPAVITDQELESVAAFRSWKRIPTVVYRHQSSGAVIGRCGQPEVSWWGWRNAEDEHLVQAIAKACVTDPASNAAQANGSCVHRHSDPHMANGNVEAEPSATPPQKLLIMDARSYAAAVANRAKGGGCECPEYYPNCEVMFMGMANIHSIRKSFQCLRTLCAQVPDPVNWLSALEGTKWLQHLSLLLKASLLVVNAVDRDRRPVLVHCSDGWDRTPQIVALSKLLLDPFYRTIQGFQVLVETEWLDYGHKFADRCGHGENADDLNERCPVFLQWLDCVHQLQRQFPCSFEFSEAFLVKLAQHTYSCLFGTFLCNSVKEREERRVQEKTCSVWSLLRPTNTSFHNILYSPRSETVLHPVCHVRNLMLWSAVYLPNSAPSMPSDESCVPHSAPSASPEDTPVSRLPKTRSYDDLPSSCEGLTPNRRNSDPNRKEKWQDHLLGLEMSVTAEPDRKHTQASERSALGFNTNDSEALNGAELSVTDSQMEHISQEVREEENRKLEVLKNTPAFDVPDDFVGEDQTSEDHAVESSTEKHPHPNENIELPSDGLHLNNHAPFTITHDPSESSSQSSSESSSSPNHTLNGVCSPSQHPVHPPPPHSANQDSRQMGDASPTSPHKPVGRGSAAALGHLDTDGLSLHSDAVQVRLRQMEAGHQLQVETLKKQVQELWSRLHINGKLTSLPDGENNLESGCLQRCGTTELLSESSWEQIEQQEAEVTQWYSDHPASRCYGCERTFWLATRKHHCSGREPVDEAWNCGNVFCASCCDQKVAVPSQQLREPNHVCQACYGHLRPSAVPPALPPADLELEKPITASSN</sequence>
<keyword evidence="9" id="KW-0472">Membrane</keyword>
<dbReference type="Pfam" id="PF06602">
    <property type="entry name" value="Myotub-related"/>
    <property type="match status" value="1"/>
</dbReference>
<dbReference type="GO" id="GO:0046856">
    <property type="term" value="P:phosphatidylinositol dephosphorylation"/>
    <property type="evidence" value="ECO:0007669"/>
    <property type="project" value="TreeGrafter"/>
</dbReference>
<comment type="subcellular location">
    <subcellularLocation>
        <location evidence="1">Membrane</location>
    </subcellularLocation>
</comment>
<evidence type="ECO:0000256" key="13">
    <source>
        <dbReference type="PROSITE-ProRule" id="PRU00091"/>
    </source>
</evidence>
<dbReference type="Proteomes" id="UP000281406">
    <property type="component" value="Unassembled WGS sequence"/>
</dbReference>
<dbReference type="InterPro" id="IPR030564">
    <property type="entry name" value="Myotubularin"/>
</dbReference>
<dbReference type="PROSITE" id="PS00383">
    <property type="entry name" value="TYR_PHOSPHATASE_1"/>
    <property type="match status" value="1"/>
</dbReference>
<dbReference type="SMART" id="SM00064">
    <property type="entry name" value="FYVE"/>
    <property type="match status" value="1"/>
</dbReference>
<keyword evidence="8" id="KW-0443">Lipid metabolism</keyword>
<dbReference type="Pfam" id="PF01363">
    <property type="entry name" value="FYVE"/>
    <property type="match status" value="1"/>
</dbReference>
<reference evidence="18 19" key="1">
    <citation type="submission" date="2018-10" db="EMBL/GenBank/DDBJ databases">
        <title>Genome assembly for a Yunnan-Guizhou Plateau 3E fish, Anabarilius grahami (Regan), and its evolutionary and genetic applications.</title>
        <authorList>
            <person name="Jiang W."/>
        </authorList>
    </citation>
    <scope>NUCLEOTIDE SEQUENCE [LARGE SCALE GENOMIC DNA]</scope>
    <source>
        <strain evidence="18">AG-KIZ</strain>
        <tissue evidence="18">Muscle</tissue>
    </source>
</reference>
<dbReference type="SUPFAM" id="SSF52799">
    <property type="entry name" value="(Phosphotyrosine protein) phosphatases II"/>
    <property type="match status" value="1"/>
</dbReference>
<keyword evidence="5 13" id="KW-0863">Zinc-finger</keyword>
<evidence type="ECO:0000256" key="7">
    <source>
        <dbReference type="ARBA" id="ARBA00022833"/>
    </source>
</evidence>
<keyword evidence="15" id="KW-0732">Signal</keyword>
<dbReference type="InterPro" id="IPR017455">
    <property type="entry name" value="Znf_FYVE-rel"/>
</dbReference>
<evidence type="ECO:0000256" key="15">
    <source>
        <dbReference type="SAM" id="SignalP"/>
    </source>
</evidence>
<dbReference type="InterPro" id="IPR013083">
    <property type="entry name" value="Znf_RING/FYVE/PHD"/>
</dbReference>
<feature type="compositionally biased region" description="Low complexity" evidence="14">
    <location>
        <begin position="773"/>
        <end position="785"/>
    </location>
</feature>
<feature type="region of interest" description="Disordered" evidence="14">
    <location>
        <begin position="712"/>
        <end position="836"/>
    </location>
</feature>
<accession>A0A3N0Z5X0</accession>
<dbReference type="OrthoDB" id="271628at2759"/>
<evidence type="ECO:0000256" key="8">
    <source>
        <dbReference type="ARBA" id="ARBA00023098"/>
    </source>
</evidence>
<organism evidence="18 19">
    <name type="scientific">Anabarilius grahami</name>
    <name type="common">Kanglang fish</name>
    <name type="synonym">Barilius grahami</name>
    <dbReference type="NCBI Taxonomy" id="495550"/>
    <lineage>
        <taxon>Eukaryota</taxon>
        <taxon>Metazoa</taxon>
        <taxon>Chordata</taxon>
        <taxon>Craniata</taxon>
        <taxon>Vertebrata</taxon>
        <taxon>Euteleostomi</taxon>
        <taxon>Actinopterygii</taxon>
        <taxon>Neopterygii</taxon>
        <taxon>Teleostei</taxon>
        <taxon>Ostariophysi</taxon>
        <taxon>Cypriniformes</taxon>
        <taxon>Xenocyprididae</taxon>
        <taxon>Xenocypridinae</taxon>
        <taxon>Xenocypridinae incertae sedis</taxon>
        <taxon>Anabarilius</taxon>
    </lineage>
</organism>
<dbReference type="Gene3D" id="3.30.40.10">
    <property type="entry name" value="Zinc/RING finger domain, C3HC4 (zinc finger)"/>
    <property type="match status" value="1"/>
</dbReference>
<evidence type="ECO:0000256" key="6">
    <source>
        <dbReference type="ARBA" id="ARBA00022801"/>
    </source>
</evidence>
<evidence type="ECO:0000256" key="2">
    <source>
        <dbReference type="ARBA" id="ARBA00007471"/>
    </source>
</evidence>
<dbReference type="GO" id="GO:0010506">
    <property type="term" value="P:regulation of autophagy"/>
    <property type="evidence" value="ECO:0007669"/>
    <property type="project" value="TreeGrafter"/>
</dbReference>
<dbReference type="InterPro" id="IPR003595">
    <property type="entry name" value="Tyr_Pase_cat"/>
</dbReference>
<evidence type="ECO:0000256" key="4">
    <source>
        <dbReference type="ARBA" id="ARBA00022723"/>
    </source>
</evidence>
<dbReference type="PROSITE" id="PS51339">
    <property type="entry name" value="PPASE_MYOTUBULARIN"/>
    <property type="match status" value="1"/>
</dbReference>
<dbReference type="GO" id="GO:0008270">
    <property type="term" value="F:zinc ion binding"/>
    <property type="evidence" value="ECO:0007669"/>
    <property type="project" value="UniProtKB-KW"/>
</dbReference>
<dbReference type="SMART" id="SM00404">
    <property type="entry name" value="PTPc_motif"/>
    <property type="match status" value="1"/>
</dbReference>
<dbReference type="InterPro" id="IPR016130">
    <property type="entry name" value="Tyr_Pase_AS"/>
</dbReference>
<feature type="signal peptide" evidence="15">
    <location>
        <begin position="1"/>
        <end position="25"/>
    </location>
</feature>
<dbReference type="InterPro" id="IPR029021">
    <property type="entry name" value="Prot-tyrosine_phosphatase-like"/>
</dbReference>
<dbReference type="SUPFAM" id="SSF57903">
    <property type="entry name" value="FYVE/PHD zinc finger"/>
    <property type="match status" value="1"/>
</dbReference>
<feature type="active site" description="Phosphocysteine intermediate" evidence="11">
    <location>
        <position position="418"/>
    </location>
</feature>
<comment type="caution">
    <text evidence="18">The sequence shown here is derived from an EMBL/GenBank/DDBJ whole genome shotgun (WGS) entry which is preliminary data.</text>
</comment>
<feature type="binding site" evidence="12">
    <location>
        <begin position="356"/>
        <end position="357"/>
    </location>
    <ligand>
        <name>substrate</name>
    </ligand>
</feature>
<dbReference type="InterPro" id="IPR010569">
    <property type="entry name" value="Myotubularin-like_Pase_dom"/>
</dbReference>
<dbReference type="PROSITE" id="PS50178">
    <property type="entry name" value="ZF_FYVE"/>
    <property type="match status" value="1"/>
</dbReference>
<name>A0A3N0Z5X0_ANAGA</name>
<feature type="chain" id="PRO_5018247523" description="phosphatidylinositol-3,5-bisphosphate 3-phosphatase" evidence="15">
    <location>
        <begin position="26"/>
        <end position="1024"/>
    </location>
</feature>
<dbReference type="EC" id="3.1.3.95" evidence="3"/>
<feature type="binding site" evidence="12">
    <location>
        <begin position="331"/>
        <end position="334"/>
    </location>
    <ligand>
        <name>substrate</name>
    </ligand>
</feature>
<dbReference type="GO" id="GO:0005737">
    <property type="term" value="C:cytoplasm"/>
    <property type="evidence" value="ECO:0007669"/>
    <property type="project" value="TreeGrafter"/>
</dbReference>
<evidence type="ECO:0000313" key="19">
    <source>
        <dbReference type="Proteomes" id="UP000281406"/>
    </source>
</evidence>
<evidence type="ECO:0000259" key="17">
    <source>
        <dbReference type="PROSITE" id="PS51339"/>
    </source>
</evidence>
<feature type="domain" description="Myotubularin phosphatase" evidence="17">
    <location>
        <begin position="170"/>
        <end position="581"/>
    </location>
</feature>
<dbReference type="InterPro" id="IPR000306">
    <property type="entry name" value="Znf_FYVE"/>
</dbReference>
<evidence type="ECO:0000256" key="9">
    <source>
        <dbReference type="ARBA" id="ARBA00023136"/>
    </source>
</evidence>
<dbReference type="PANTHER" id="PTHR10807">
    <property type="entry name" value="MYOTUBULARIN-RELATED"/>
    <property type="match status" value="1"/>
</dbReference>
<gene>
    <name evidence="18" type="ORF">DPX16_9569</name>
</gene>
<evidence type="ECO:0000256" key="14">
    <source>
        <dbReference type="SAM" id="MobiDB-lite"/>
    </source>
</evidence>
<keyword evidence="19" id="KW-1185">Reference proteome</keyword>
<feature type="region of interest" description="Disordered" evidence="14">
    <location>
        <begin position="590"/>
        <end position="641"/>
    </location>
</feature>
<dbReference type="InterPro" id="IPR011011">
    <property type="entry name" value="Znf_FYVE_PHD"/>
</dbReference>
<dbReference type="SUPFAM" id="SSF50729">
    <property type="entry name" value="PH domain-like"/>
    <property type="match status" value="1"/>
</dbReference>